<dbReference type="RefSeq" id="WP_147893186.1">
    <property type="nucleotide sequence ID" value="NZ_BAAANR010000001.1"/>
</dbReference>
<dbReference type="SMART" id="SM00507">
    <property type="entry name" value="HNHc"/>
    <property type="match status" value="1"/>
</dbReference>
<gene>
    <name evidence="2" type="ORF">FVP77_02995</name>
</gene>
<protein>
    <submittedName>
        <fullName evidence="2">DUF222 domain-containing protein</fullName>
    </submittedName>
</protein>
<organism evidence="2 3">
    <name type="scientific">Microbacterium hatanonis</name>
    <dbReference type="NCBI Taxonomy" id="404366"/>
    <lineage>
        <taxon>Bacteria</taxon>
        <taxon>Bacillati</taxon>
        <taxon>Actinomycetota</taxon>
        <taxon>Actinomycetes</taxon>
        <taxon>Micrococcales</taxon>
        <taxon>Microbacteriaceae</taxon>
        <taxon>Microbacterium</taxon>
    </lineage>
</organism>
<accession>A0A5C8I296</accession>
<sequence length="473" mass="49976">MNDTIDALRDLASQLGGVVSGALDAAALRGWSDDEVMAVMDAAAALCRRAEAVIVEAAGEVQNRSDSPVAAERMTTRFGCRNAREFVQRVTRVSGRTAGDYVRAGVAAAPTLSVLTGEVLPARYPAIRAALVDGAVGVDAVVAVAQTLDAATIDSHEARLAADAELAAAARGGGAGGGGLPSADELRLQAQVWAAYLDPDGAEPRDEAAQRKRGVTLGRCRNGLVPLRGDLLPDVAAQLKRAIDAIVHPCAGRVQFADADHDGAEGGEAEFPPDPRTYAQKNHDALATIVTVAARSGELPTIGGAAPTLVVSVRADDLATGEGVGHIDGIEEPVPMSVVRHVGCNGGIYRTTLARNGRIERVEVIDRVFNAHQRRAITLRDGGCIIPGCDVPAAWCEIHHVHEHARGGPTSTDNGVLLCWHHHRTLDTNGWHILMRGGIPEVRGPSWWDPAGTWRSTTKSPTRIRDQFLALRR</sequence>
<dbReference type="Pfam" id="PF02720">
    <property type="entry name" value="DUF222"/>
    <property type="match status" value="1"/>
</dbReference>
<evidence type="ECO:0000259" key="1">
    <source>
        <dbReference type="SMART" id="SM00507"/>
    </source>
</evidence>
<feature type="domain" description="HNH nuclease" evidence="1">
    <location>
        <begin position="372"/>
        <end position="424"/>
    </location>
</feature>
<dbReference type="Gene3D" id="1.10.30.50">
    <property type="match status" value="1"/>
</dbReference>
<dbReference type="CDD" id="cd00085">
    <property type="entry name" value="HNHc"/>
    <property type="match status" value="1"/>
</dbReference>
<evidence type="ECO:0000313" key="2">
    <source>
        <dbReference type="EMBL" id="TXK12459.1"/>
    </source>
</evidence>
<dbReference type="InterPro" id="IPR003615">
    <property type="entry name" value="HNH_nuc"/>
</dbReference>
<proteinExistence type="predicted"/>
<dbReference type="EMBL" id="VRSV01000001">
    <property type="protein sequence ID" value="TXK12459.1"/>
    <property type="molecule type" value="Genomic_DNA"/>
</dbReference>
<comment type="caution">
    <text evidence="2">The sequence shown here is derived from an EMBL/GenBank/DDBJ whole genome shotgun (WGS) entry which is preliminary data.</text>
</comment>
<keyword evidence="3" id="KW-1185">Reference proteome</keyword>
<dbReference type="AlphaFoldDB" id="A0A5C8I296"/>
<dbReference type="OrthoDB" id="5177627at2"/>
<name>A0A5C8I296_9MICO</name>
<dbReference type="Proteomes" id="UP000321034">
    <property type="component" value="Unassembled WGS sequence"/>
</dbReference>
<evidence type="ECO:0000313" key="3">
    <source>
        <dbReference type="Proteomes" id="UP000321034"/>
    </source>
</evidence>
<reference evidence="2 3" key="1">
    <citation type="submission" date="2019-08" db="EMBL/GenBank/DDBJ databases">
        <authorList>
            <person name="Dong K."/>
        </authorList>
    </citation>
    <scope>NUCLEOTIDE SEQUENCE [LARGE SCALE GENOMIC DNA]</scope>
    <source>
        <strain evidence="2 3">JCM14558</strain>
    </source>
</reference>
<dbReference type="InterPro" id="IPR003870">
    <property type="entry name" value="DUF222"/>
</dbReference>